<protein>
    <submittedName>
        <fullName evidence="1">Uncharacterized protein</fullName>
    </submittedName>
</protein>
<reference evidence="1" key="1">
    <citation type="journal article" date="2013" name="Environ. Microbiol.">
        <title>Microbiota from the distal guts of lean and obese adolescents exhibit partial functional redundancy besides clear differences in community structure.</title>
        <authorList>
            <person name="Ferrer M."/>
            <person name="Ruiz A."/>
            <person name="Lanza F."/>
            <person name="Haange S.B."/>
            <person name="Oberbach A."/>
            <person name="Till H."/>
            <person name="Bargiela R."/>
            <person name="Campoy C."/>
            <person name="Segura M.T."/>
            <person name="Richter M."/>
            <person name="von Bergen M."/>
            <person name="Seifert J."/>
            <person name="Suarez A."/>
        </authorList>
    </citation>
    <scope>NUCLEOTIDE SEQUENCE</scope>
</reference>
<comment type="caution">
    <text evidence="1">The sequence shown here is derived from an EMBL/GenBank/DDBJ whole genome shotgun (WGS) entry which is preliminary data.</text>
</comment>
<dbReference type="AlphaFoldDB" id="K1S7I9"/>
<organism evidence="1">
    <name type="scientific">human gut metagenome</name>
    <dbReference type="NCBI Taxonomy" id="408170"/>
    <lineage>
        <taxon>unclassified sequences</taxon>
        <taxon>metagenomes</taxon>
        <taxon>organismal metagenomes</taxon>
    </lineage>
</organism>
<evidence type="ECO:0000313" key="1">
    <source>
        <dbReference type="EMBL" id="EKC43451.1"/>
    </source>
</evidence>
<accession>K1S7I9</accession>
<name>K1S7I9_9ZZZZ</name>
<feature type="non-terminal residue" evidence="1">
    <location>
        <position position="1"/>
    </location>
</feature>
<dbReference type="EMBL" id="AJWY01014545">
    <property type="protein sequence ID" value="EKC43451.1"/>
    <property type="molecule type" value="Genomic_DNA"/>
</dbReference>
<sequence length="26" mass="3110">DTRKVTTHRLMEMKLRGEKISMLTAY</sequence>
<proteinExistence type="predicted"/>
<gene>
    <name evidence="1" type="ORF">LEA_21138</name>
</gene>